<evidence type="ECO:0000313" key="2">
    <source>
        <dbReference type="Proteomes" id="UP001163603"/>
    </source>
</evidence>
<reference evidence="2" key="1">
    <citation type="journal article" date="2023" name="G3 (Bethesda)">
        <title>Genome assembly and association tests identify interacting loci associated with vigor, precocity, and sex in interspecific pistachio rootstocks.</title>
        <authorList>
            <person name="Palmer W."/>
            <person name="Jacygrad E."/>
            <person name="Sagayaradj S."/>
            <person name="Cavanaugh K."/>
            <person name="Han R."/>
            <person name="Bertier L."/>
            <person name="Beede B."/>
            <person name="Kafkas S."/>
            <person name="Golino D."/>
            <person name="Preece J."/>
            <person name="Michelmore R."/>
        </authorList>
    </citation>
    <scope>NUCLEOTIDE SEQUENCE [LARGE SCALE GENOMIC DNA]</scope>
</reference>
<gene>
    <name evidence="1" type="ORF">Pint_28033</name>
</gene>
<sequence length="279" mass="31848">MEIQESYHRWHESWPETDSNPGSNRVRYSGPLSDPMTSNSKKTHCCGKKTTIICDSSSSTTLFADNEERRCHILSRVTRREGAFLVAAREFGFEFRKRTQSSVFIREIYHSSGQPTQREYKILNLLDFTSKRKLMSGIVRDEDGQIILFCKGADSIIFYRLSKNGRMYEEVTTRHLNEYGEVGLLTLALAYRKLDESEYTSWNHEFLKATQYQSANIIKCYWDWRLGCVFGAGVVGLEVGFVGGGEGCIEAAGVGVFVRCYRLIFSPTATIFFTTWGYG</sequence>
<proteinExistence type="predicted"/>
<evidence type="ECO:0000313" key="1">
    <source>
        <dbReference type="EMBL" id="KAJ0040517.1"/>
    </source>
</evidence>
<accession>A0ACC0YSL0</accession>
<comment type="caution">
    <text evidence="1">The sequence shown here is derived from an EMBL/GenBank/DDBJ whole genome shotgun (WGS) entry which is preliminary data.</text>
</comment>
<organism evidence="1 2">
    <name type="scientific">Pistacia integerrima</name>
    <dbReference type="NCBI Taxonomy" id="434235"/>
    <lineage>
        <taxon>Eukaryota</taxon>
        <taxon>Viridiplantae</taxon>
        <taxon>Streptophyta</taxon>
        <taxon>Embryophyta</taxon>
        <taxon>Tracheophyta</taxon>
        <taxon>Spermatophyta</taxon>
        <taxon>Magnoliopsida</taxon>
        <taxon>eudicotyledons</taxon>
        <taxon>Gunneridae</taxon>
        <taxon>Pentapetalae</taxon>
        <taxon>rosids</taxon>
        <taxon>malvids</taxon>
        <taxon>Sapindales</taxon>
        <taxon>Anacardiaceae</taxon>
        <taxon>Pistacia</taxon>
    </lineage>
</organism>
<name>A0ACC0YSL0_9ROSI</name>
<protein>
    <submittedName>
        <fullName evidence="1">Uncharacterized protein</fullName>
    </submittedName>
</protein>
<dbReference type="Proteomes" id="UP001163603">
    <property type="component" value="Chromosome 5"/>
</dbReference>
<dbReference type="EMBL" id="CM047740">
    <property type="protein sequence ID" value="KAJ0040517.1"/>
    <property type="molecule type" value="Genomic_DNA"/>
</dbReference>
<keyword evidence="2" id="KW-1185">Reference proteome</keyword>